<evidence type="ECO:0008006" key="3">
    <source>
        <dbReference type="Google" id="ProtNLM"/>
    </source>
</evidence>
<dbReference type="RefSeq" id="XP_016468601.1">
    <property type="nucleotide sequence ID" value="XM_016613115.1"/>
</dbReference>
<feature type="compositionally biased region" description="Basic and acidic residues" evidence="1">
    <location>
        <begin position="126"/>
        <end position="136"/>
    </location>
</feature>
<feature type="compositionally biased region" description="Basic and acidic residues" evidence="1">
    <location>
        <begin position="195"/>
        <end position="222"/>
    </location>
</feature>
<dbReference type="KEGG" id="nta:107791116"/>
<dbReference type="OrthoDB" id="1002340at2759"/>
<reference evidence="2" key="1">
    <citation type="submission" date="2025-08" db="UniProtKB">
        <authorList>
            <consortium name="RefSeq"/>
        </authorList>
    </citation>
    <scope>IDENTIFICATION</scope>
</reference>
<accession>A0A1S3ZW30</accession>
<sequence length="260" mass="30039">MWLQKWMPDFKPEEDSPIAPIWVLLSGLPFHCYTWHYVKQILGPVGLPLSMDIATDYRTRPSMAKVRVEVDLTKPQLKYVWVGQENETNPLKGFMQKLEYEGVPKYCKHCRRLGHSIIQHRVVEKEKEEKLQEATKTKAIMPDNKNITGETNKEENTEAQKENQPNNMLDEGTSISRPTKKTKDYQQQTYAATNNEKKEPKKQIQEQVDKVVQTEKAREQASHAEQSAQEEHVTMNTQATQVEVGTASSTKKGIRGRRKF</sequence>
<dbReference type="PANTHER" id="PTHR31286:SF164">
    <property type="entry name" value="ZINC FINGER, CCHC-TYPE"/>
    <property type="match status" value="1"/>
</dbReference>
<feature type="compositionally biased region" description="Basic and acidic residues" evidence="1">
    <location>
        <begin position="151"/>
        <end position="161"/>
    </location>
</feature>
<gene>
    <name evidence="2" type="primary">LOC107791116</name>
</gene>
<dbReference type="PaxDb" id="4097-A0A1S3ZW30"/>
<evidence type="ECO:0000256" key="1">
    <source>
        <dbReference type="SAM" id="MobiDB-lite"/>
    </source>
</evidence>
<feature type="compositionally biased region" description="Polar residues" evidence="1">
    <location>
        <begin position="234"/>
        <end position="251"/>
    </location>
</feature>
<dbReference type="InterPro" id="IPR040256">
    <property type="entry name" value="At4g02000-like"/>
</dbReference>
<feature type="compositionally biased region" description="Polar residues" evidence="1">
    <location>
        <begin position="185"/>
        <end position="194"/>
    </location>
</feature>
<protein>
    <recommendedName>
        <fullName evidence="3">DUF4283 domain-containing protein</fullName>
    </recommendedName>
</protein>
<feature type="compositionally biased region" description="Polar residues" evidence="1">
    <location>
        <begin position="162"/>
        <end position="177"/>
    </location>
</feature>
<feature type="region of interest" description="Disordered" evidence="1">
    <location>
        <begin position="126"/>
        <end position="260"/>
    </location>
</feature>
<proteinExistence type="predicted"/>
<dbReference type="PANTHER" id="PTHR31286">
    <property type="entry name" value="GLYCINE-RICH CELL WALL STRUCTURAL PROTEIN 1.8-LIKE"/>
    <property type="match status" value="1"/>
</dbReference>
<organism evidence="2">
    <name type="scientific">Nicotiana tabacum</name>
    <name type="common">Common tobacco</name>
    <dbReference type="NCBI Taxonomy" id="4097"/>
    <lineage>
        <taxon>Eukaryota</taxon>
        <taxon>Viridiplantae</taxon>
        <taxon>Streptophyta</taxon>
        <taxon>Embryophyta</taxon>
        <taxon>Tracheophyta</taxon>
        <taxon>Spermatophyta</taxon>
        <taxon>Magnoliopsida</taxon>
        <taxon>eudicotyledons</taxon>
        <taxon>Gunneridae</taxon>
        <taxon>Pentapetalae</taxon>
        <taxon>asterids</taxon>
        <taxon>lamiids</taxon>
        <taxon>Solanales</taxon>
        <taxon>Solanaceae</taxon>
        <taxon>Nicotianoideae</taxon>
        <taxon>Nicotianeae</taxon>
        <taxon>Nicotiana</taxon>
    </lineage>
</organism>
<dbReference type="OMA" id="WVGQENE"/>
<name>A0A1S3ZW30_TOBAC</name>
<dbReference type="AlphaFoldDB" id="A0A1S3ZW30"/>
<evidence type="ECO:0000313" key="2">
    <source>
        <dbReference type="RefSeq" id="XP_016468601.1"/>
    </source>
</evidence>